<sequence length="574" mass="60459">MNFAHAPFAAVAAGALLLAAALYALQRLKARRRAVSLPAAMLWQQVAGQTPPRVLGRRFRYWWAYLLSLAIVLALWLAAAAPRPDAAADTRRQVFYLDASAWMSAGDDFADARQALLADVAAVPAPAREVRLGDPHDSALLLPGEPLALLGKRLDGVRAAVHPSGFGRWMAAAGARAAADAGPVVHYYGAAPVARRAAAQLPPQVELVPGYLSRPLAGNRGIVNLGVAAAGSGRWDRVDVLVETAATGLPAIAAGGLGFSLDGRPWQPPAMQAAGPGRLLLKDVPAAGAELRVALREGDDFSADDSAGIRLPRRQRIKVALGEGVPPAIGELVALDPALEQVPAAQAQVLVRLADDAGQADPRPALSLTRADSQPGAFVFGVTAEDEQRELADNLQQLGLSQAQNAVLASRLDRAVGVDLVPAPQRSVAVWRELFEPGSDFAQSRAMPLFVSQSLRWLAQPPPWSPFAQAGRPLLTQAGLQGLSQDRQLLARGLGDAVYLPAAGHFRLGEQQLAVSLLDRDISAGVAAPAEPAEAARARAFAGALAADWAVWLLLAAVALLALEWWLLQRGRMP</sequence>
<proteinExistence type="predicted"/>
<comment type="caution">
    <text evidence="2">The sequence shown here is derived from an EMBL/GenBank/DDBJ whole genome shotgun (WGS) entry which is preliminary data.</text>
</comment>
<organism evidence="2 3">
    <name type="scientific">Xanthomonas arboricola pv. populi</name>
    <dbReference type="NCBI Taxonomy" id="487823"/>
    <lineage>
        <taxon>Bacteria</taxon>
        <taxon>Pseudomonadati</taxon>
        <taxon>Pseudomonadota</taxon>
        <taxon>Gammaproteobacteria</taxon>
        <taxon>Lysobacterales</taxon>
        <taxon>Lysobacteraceae</taxon>
        <taxon>Xanthomonas</taxon>
    </lineage>
</organism>
<gene>
    <name evidence="2" type="ORF">XaplCFBP3122_06240</name>
</gene>
<accession>A0A2S6Z7G8</accession>
<feature type="transmembrane region" description="Helical" evidence="1">
    <location>
        <begin position="6"/>
        <end position="25"/>
    </location>
</feature>
<evidence type="ECO:0000256" key="1">
    <source>
        <dbReference type="SAM" id="Phobius"/>
    </source>
</evidence>
<feature type="transmembrane region" description="Helical" evidence="1">
    <location>
        <begin position="549"/>
        <end position="568"/>
    </location>
</feature>
<protein>
    <recommendedName>
        <fullName evidence="4">Aerotolerance regulator N-terminal domain-containing protein</fullName>
    </recommendedName>
</protein>
<dbReference type="AlphaFoldDB" id="A0A2S6Z7G8"/>
<reference evidence="2 3" key="1">
    <citation type="submission" date="2016-08" db="EMBL/GenBank/DDBJ databases">
        <title>Evolution of the type three secretion system and type three effector repertoires in Xanthomonas.</title>
        <authorList>
            <person name="Merda D."/>
            <person name="Briand M."/>
            <person name="Bosis E."/>
            <person name="Rousseau C."/>
            <person name="Portier P."/>
            <person name="Jacques M.-A."/>
            <person name="Fischer-Le Saux M."/>
        </authorList>
    </citation>
    <scope>NUCLEOTIDE SEQUENCE [LARGE SCALE GENOMIC DNA]</scope>
    <source>
        <strain evidence="2 3">CFBP 3122</strain>
    </source>
</reference>
<keyword evidence="1" id="KW-0472">Membrane</keyword>
<evidence type="ECO:0008006" key="4">
    <source>
        <dbReference type="Google" id="ProtNLM"/>
    </source>
</evidence>
<dbReference type="Proteomes" id="UP000238270">
    <property type="component" value="Unassembled WGS sequence"/>
</dbReference>
<keyword evidence="1" id="KW-1133">Transmembrane helix</keyword>
<dbReference type="EMBL" id="MIGV01000004">
    <property type="protein sequence ID" value="PPT77553.1"/>
    <property type="molecule type" value="Genomic_DNA"/>
</dbReference>
<dbReference type="RefSeq" id="WP_181108746.1">
    <property type="nucleotide sequence ID" value="NZ_MIGV01000004.1"/>
</dbReference>
<feature type="transmembrane region" description="Helical" evidence="1">
    <location>
        <begin position="62"/>
        <end position="81"/>
    </location>
</feature>
<evidence type="ECO:0000313" key="3">
    <source>
        <dbReference type="Proteomes" id="UP000238270"/>
    </source>
</evidence>
<keyword evidence="1" id="KW-0812">Transmembrane</keyword>
<name>A0A2S6Z7G8_9XANT</name>
<evidence type="ECO:0000313" key="2">
    <source>
        <dbReference type="EMBL" id="PPT77553.1"/>
    </source>
</evidence>